<comment type="caution">
    <text evidence="1">The sequence shown here is derived from an EMBL/GenBank/DDBJ whole genome shotgun (WGS) entry which is preliminary data.</text>
</comment>
<protein>
    <submittedName>
        <fullName evidence="1">Uncharacterized protein</fullName>
    </submittedName>
</protein>
<organism evidence="1 2">
    <name type="scientific">Bauhinia variegata</name>
    <name type="common">Purple orchid tree</name>
    <name type="synonym">Phanera variegata</name>
    <dbReference type="NCBI Taxonomy" id="167791"/>
    <lineage>
        <taxon>Eukaryota</taxon>
        <taxon>Viridiplantae</taxon>
        <taxon>Streptophyta</taxon>
        <taxon>Embryophyta</taxon>
        <taxon>Tracheophyta</taxon>
        <taxon>Spermatophyta</taxon>
        <taxon>Magnoliopsida</taxon>
        <taxon>eudicotyledons</taxon>
        <taxon>Gunneridae</taxon>
        <taxon>Pentapetalae</taxon>
        <taxon>rosids</taxon>
        <taxon>fabids</taxon>
        <taxon>Fabales</taxon>
        <taxon>Fabaceae</taxon>
        <taxon>Cercidoideae</taxon>
        <taxon>Cercideae</taxon>
        <taxon>Bauhiniinae</taxon>
        <taxon>Bauhinia</taxon>
    </lineage>
</organism>
<proteinExistence type="predicted"/>
<accession>A0ACB9KFV0</accession>
<sequence length="144" mass="16180">MGNCVAFHQSFAKKQTRGSPIDEGITEPIVLMPVKKISHAPHKRYVLVHRDLRSGEIHYLEPLLTQSVKPLVPCKTSDGRNMRVSKVKILVTREQSQLLLTGAKSFQTRSRVSQLSGRSRLKGCQKWQPTLPSIPEVHASQTKC</sequence>
<gene>
    <name evidence="1" type="ORF">L6164_036030</name>
</gene>
<evidence type="ECO:0000313" key="1">
    <source>
        <dbReference type="EMBL" id="KAI4296040.1"/>
    </source>
</evidence>
<reference evidence="1 2" key="1">
    <citation type="journal article" date="2022" name="DNA Res.">
        <title>Chromosomal-level genome assembly of the orchid tree Bauhinia variegata (Leguminosae; Cercidoideae) supports the allotetraploid origin hypothesis of Bauhinia.</title>
        <authorList>
            <person name="Zhong Y."/>
            <person name="Chen Y."/>
            <person name="Zheng D."/>
            <person name="Pang J."/>
            <person name="Liu Y."/>
            <person name="Luo S."/>
            <person name="Meng S."/>
            <person name="Qian L."/>
            <person name="Wei D."/>
            <person name="Dai S."/>
            <person name="Zhou R."/>
        </authorList>
    </citation>
    <scope>NUCLEOTIDE SEQUENCE [LARGE SCALE GENOMIC DNA]</scope>
    <source>
        <strain evidence="1">BV-YZ2020</strain>
    </source>
</reference>
<evidence type="ECO:0000313" key="2">
    <source>
        <dbReference type="Proteomes" id="UP000828941"/>
    </source>
</evidence>
<dbReference type="Proteomes" id="UP000828941">
    <property type="component" value="Chromosome 14"/>
</dbReference>
<name>A0ACB9KFV0_BAUVA</name>
<keyword evidence="2" id="KW-1185">Reference proteome</keyword>
<dbReference type="EMBL" id="CM039439">
    <property type="protein sequence ID" value="KAI4296040.1"/>
    <property type="molecule type" value="Genomic_DNA"/>
</dbReference>